<dbReference type="InterPro" id="IPR055080">
    <property type="entry name" value="Gal80p-like_C"/>
</dbReference>
<dbReference type="SUPFAM" id="SSF55347">
    <property type="entry name" value="Glyceraldehyde-3-phosphate dehydrogenase-like, C-terminal domain"/>
    <property type="match status" value="1"/>
</dbReference>
<sequence>TVTYLLGDLSTVSATTAQHHPIVTVLDDAQKPTGQMVNPSAPNQIAFNGLFRSGAISSAVFRAGLPATKGRKYFLWEIDGEAGSIRLESDELASLFVSIQDPKVYLNGEPVEFEPVTGPATNLTSAWEAFAKGEAYPTLEDALKTRRLLEGIKQSAQEGRVVNL</sequence>
<dbReference type="AlphaFoldDB" id="A0A166AIC6"/>
<dbReference type="OrthoDB" id="64915at2759"/>
<proteinExistence type="predicted"/>
<evidence type="ECO:0000313" key="2">
    <source>
        <dbReference type="EMBL" id="KZP11635.1"/>
    </source>
</evidence>
<dbReference type="STRING" id="436010.A0A166AIC6"/>
<name>A0A166AIC6_9AGAM</name>
<feature type="non-terminal residue" evidence="2">
    <location>
        <position position="1"/>
    </location>
</feature>
<evidence type="ECO:0000313" key="3">
    <source>
        <dbReference type="Proteomes" id="UP000076532"/>
    </source>
</evidence>
<dbReference type="Gene3D" id="3.30.360.10">
    <property type="entry name" value="Dihydrodipicolinate Reductase, domain 2"/>
    <property type="match status" value="1"/>
</dbReference>
<reference evidence="2 3" key="1">
    <citation type="journal article" date="2016" name="Mol. Biol. Evol.">
        <title>Comparative Genomics of Early-Diverging Mushroom-Forming Fungi Provides Insights into the Origins of Lignocellulose Decay Capabilities.</title>
        <authorList>
            <person name="Nagy L.G."/>
            <person name="Riley R."/>
            <person name="Tritt A."/>
            <person name="Adam C."/>
            <person name="Daum C."/>
            <person name="Floudas D."/>
            <person name="Sun H."/>
            <person name="Yadav J.S."/>
            <person name="Pangilinan J."/>
            <person name="Larsson K.H."/>
            <person name="Matsuura K."/>
            <person name="Barry K."/>
            <person name="Labutti K."/>
            <person name="Kuo R."/>
            <person name="Ohm R.A."/>
            <person name="Bhattacharya S.S."/>
            <person name="Shirouzu T."/>
            <person name="Yoshinaga Y."/>
            <person name="Martin F.M."/>
            <person name="Grigoriev I.V."/>
            <person name="Hibbett D.S."/>
        </authorList>
    </citation>
    <scope>NUCLEOTIDE SEQUENCE [LARGE SCALE GENOMIC DNA]</scope>
    <source>
        <strain evidence="2 3">CBS 109695</strain>
    </source>
</reference>
<evidence type="ECO:0000259" key="1">
    <source>
        <dbReference type="Pfam" id="PF22685"/>
    </source>
</evidence>
<organism evidence="2 3">
    <name type="scientific">Athelia psychrophila</name>
    <dbReference type="NCBI Taxonomy" id="1759441"/>
    <lineage>
        <taxon>Eukaryota</taxon>
        <taxon>Fungi</taxon>
        <taxon>Dikarya</taxon>
        <taxon>Basidiomycota</taxon>
        <taxon>Agaricomycotina</taxon>
        <taxon>Agaricomycetes</taxon>
        <taxon>Agaricomycetidae</taxon>
        <taxon>Atheliales</taxon>
        <taxon>Atheliaceae</taxon>
        <taxon>Athelia</taxon>
    </lineage>
</organism>
<dbReference type="Pfam" id="PF22685">
    <property type="entry name" value="Gal80p_C-like"/>
    <property type="match status" value="1"/>
</dbReference>
<feature type="domain" description="Gal80p-like C-terminal" evidence="1">
    <location>
        <begin position="2"/>
        <end position="89"/>
    </location>
</feature>
<keyword evidence="3" id="KW-1185">Reference proteome</keyword>
<dbReference type="EMBL" id="KV417660">
    <property type="protein sequence ID" value="KZP11635.1"/>
    <property type="molecule type" value="Genomic_DNA"/>
</dbReference>
<dbReference type="Proteomes" id="UP000076532">
    <property type="component" value="Unassembled WGS sequence"/>
</dbReference>
<protein>
    <recommendedName>
        <fullName evidence="1">Gal80p-like C-terminal domain-containing protein</fullName>
    </recommendedName>
</protein>
<accession>A0A166AIC6</accession>
<gene>
    <name evidence="2" type="ORF">FIBSPDRAFT_871217</name>
</gene>